<gene>
    <name evidence="2" type="ORF">PFFCH_00896</name>
</gene>
<dbReference type="AlphaFoldDB" id="A0A024VT31"/>
<dbReference type="SMART" id="SM00995">
    <property type="entry name" value="AD"/>
    <property type="match status" value="1"/>
</dbReference>
<dbReference type="Proteomes" id="UP000030656">
    <property type="component" value="Unassembled WGS sequence"/>
</dbReference>
<organism evidence="2 3">
    <name type="scientific">Plasmodium falciparum FCH/4</name>
    <dbReference type="NCBI Taxonomy" id="1036724"/>
    <lineage>
        <taxon>Eukaryota</taxon>
        <taxon>Sar</taxon>
        <taxon>Alveolata</taxon>
        <taxon>Apicomplexa</taxon>
        <taxon>Aconoidasida</taxon>
        <taxon>Haemosporida</taxon>
        <taxon>Plasmodiidae</taxon>
        <taxon>Plasmodium</taxon>
        <taxon>Plasmodium (Laverania)</taxon>
    </lineage>
</organism>
<feature type="domain" description="AD" evidence="1">
    <location>
        <begin position="78"/>
        <end position="173"/>
    </location>
</feature>
<dbReference type="InterPro" id="IPR019181">
    <property type="entry name" value="LSM12_ABD"/>
</dbReference>
<dbReference type="PROSITE" id="PS52001">
    <property type="entry name" value="AD"/>
    <property type="match status" value="1"/>
</dbReference>
<dbReference type="PANTHER" id="PTHR13542">
    <property type="entry name" value="LSM12 HOMOLOG"/>
    <property type="match status" value="1"/>
</dbReference>
<sequence>MVKKSFDPSLHFGSFLVIKTYDGNIYKGELFCYDIVSDLIIIKGDNKNGTSNIYVLRISIILDVEIKPKVKNTNDNIPMINKNIVQKIEKKALMDFEKAKLRIGIGITEEAQDLFDFIWKTHPDCTWNNKDILVLNGEVRIKPPYGPNDCIAKNDKLKERFATVISKFRQKQKQAQ</sequence>
<reference evidence="2 3" key="2">
    <citation type="submission" date="2013-02" db="EMBL/GenBank/DDBJ databases">
        <title>The Genome Sequence of Plasmodium falciparum FCH/4.</title>
        <authorList>
            <consortium name="The Broad Institute Genome Sequencing Platform"/>
            <consortium name="The Broad Institute Genome Sequencing Center for Infectious Disease"/>
            <person name="Neafsey D."/>
            <person name="Cheeseman I."/>
            <person name="Volkman S."/>
            <person name="Adams J."/>
            <person name="Walker B."/>
            <person name="Young S.K."/>
            <person name="Zeng Q."/>
            <person name="Gargeya S."/>
            <person name="Fitzgerald M."/>
            <person name="Haas B."/>
            <person name="Abouelleil A."/>
            <person name="Alvarado L."/>
            <person name="Arachchi H.M."/>
            <person name="Berlin A.M."/>
            <person name="Chapman S.B."/>
            <person name="Dewar J."/>
            <person name="Goldberg J."/>
            <person name="Griggs A."/>
            <person name="Gujja S."/>
            <person name="Hansen M."/>
            <person name="Howarth C."/>
            <person name="Imamovic A."/>
            <person name="Larimer J."/>
            <person name="McCowan C."/>
            <person name="Murphy C."/>
            <person name="Neiman D."/>
            <person name="Pearson M."/>
            <person name="Priest M."/>
            <person name="Roberts A."/>
            <person name="Saif S."/>
            <person name="Shea T."/>
            <person name="Sisk P."/>
            <person name="Sykes S."/>
            <person name="Wortman J."/>
            <person name="Nusbaum C."/>
            <person name="Birren B."/>
        </authorList>
    </citation>
    <scope>NUCLEOTIDE SEQUENCE [LARGE SCALE GENOMIC DNA]</scope>
    <source>
        <strain evidence="2 3">FCH/4</strain>
    </source>
</reference>
<dbReference type="InterPro" id="IPR047574">
    <property type="entry name" value="AD"/>
</dbReference>
<dbReference type="OrthoDB" id="1057137at2759"/>
<dbReference type="InterPro" id="IPR039683">
    <property type="entry name" value="Lsm12-like"/>
</dbReference>
<reference evidence="2 3" key="1">
    <citation type="submission" date="2013-02" db="EMBL/GenBank/DDBJ databases">
        <title>The Genome Annotation of Plasmodium falciparum FCH/4.</title>
        <authorList>
            <consortium name="The Broad Institute Genome Sequencing Platform"/>
            <consortium name="The Broad Institute Genome Sequencing Center for Infectious Disease"/>
            <person name="Neafsey D."/>
            <person name="Hoffman S."/>
            <person name="Volkman S."/>
            <person name="Rosenthal P."/>
            <person name="Walker B."/>
            <person name="Young S.K."/>
            <person name="Zeng Q."/>
            <person name="Gargeya S."/>
            <person name="Fitzgerald M."/>
            <person name="Haas B."/>
            <person name="Abouelleil A."/>
            <person name="Allen A.W."/>
            <person name="Alvarado L."/>
            <person name="Arachchi H.M."/>
            <person name="Berlin A.M."/>
            <person name="Chapman S.B."/>
            <person name="Gainer-Dewar J."/>
            <person name="Goldberg J."/>
            <person name="Griggs A."/>
            <person name="Gujja S."/>
            <person name="Hansen M."/>
            <person name="Howarth C."/>
            <person name="Imamovic A."/>
            <person name="Ireland A."/>
            <person name="Larimer J."/>
            <person name="McCowan C."/>
            <person name="Murphy C."/>
            <person name="Pearson M."/>
            <person name="Poon T.W."/>
            <person name="Priest M."/>
            <person name="Roberts A."/>
            <person name="Saif S."/>
            <person name="Shea T."/>
            <person name="Sisk P."/>
            <person name="Sykes S."/>
            <person name="Wortman J."/>
            <person name="Nusbaum C."/>
            <person name="Birren B."/>
        </authorList>
    </citation>
    <scope>NUCLEOTIDE SEQUENCE [LARGE SCALE GENOMIC DNA]</scope>
    <source>
        <strain evidence="2 3">FCH/4</strain>
    </source>
</reference>
<evidence type="ECO:0000313" key="3">
    <source>
        <dbReference type="Proteomes" id="UP000030656"/>
    </source>
</evidence>
<protein>
    <recommendedName>
        <fullName evidence="1">AD domain-containing protein</fullName>
    </recommendedName>
</protein>
<dbReference type="Pfam" id="PF09793">
    <property type="entry name" value="AD"/>
    <property type="match status" value="1"/>
</dbReference>
<proteinExistence type="predicted"/>
<dbReference type="EMBL" id="KI927830">
    <property type="protein sequence ID" value="ETW31637.1"/>
    <property type="molecule type" value="Genomic_DNA"/>
</dbReference>
<evidence type="ECO:0000259" key="1">
    <source>
        <dbReference type="PROSITE" id="PS52001"/>
    </source>
</evidence>
<evidence type="ECO:0000313" key="2">
    <source>
        <dbReference type="EMBL" id="ETW31637.1"/>
    </source>
</evidence>
<accession>A0A024VT31</accession>
<name>A0A024VT31_PLAFA</name>